<feature type="region of interest" description="Disordered" evidence="1">
    <location>
        <begin position="1054"/>
        <end position="1073"/>
    </location>
</feature>
<feature type="compositionally biased region" description="Low complexity" evidence="1">
    <location>
        <begin position="1054"/>
        <end position="1070"/>
    </location>
</feature>
<dbReference type="NCBIfam" id="TIGR01643">
    <property type="entry name" value="YD_repeat_2x"/>
    <property type="match status" value="2"/>
</dbReference>
<dbReference type="Proteomes" id="UP000182652">
    <property type="component" value="Unassembled WGS sequence"/>
</dbReference>
<feature type="domain" description="Colicin D C-terminal" evidence="2">
    <location>
        <begin position="1974"/>
        <end position="2056"/>
    </location>
</feature>
<dbReference type="NCBIfam" id="TIGR03696">
    <property type="entry name" value="Rhs_assc_core"/>
    <property type="match status" value="1"/>
</dbReference>
<gene>
    <name evidence="3" type="ORF">SAMN04489745_0208</name>
</gene>
<dbReference type="PANTHER" id="PTHR32305">
    <property type="match status" value="1"/>
</dbReference>
<feature type="region of interest" description="Disordered" evidence="1">
    <location>
        <begin position="696"/>
        <end position="726"/>
    </location>
</feature>
<feature type="region of interest" description="Disordered" evidence="1">
    <location>
        <begin position="1515"/>
        <end position="1539"/>
    </location>
</feature>
<feature type="compositionally biased region" description="Polar residues" evidence="1">
    <location>
        <begin position="696"/>
        <end position="709"/>
    </location>
</feature>
<dbReference type="Gene3D" id="3.10.450.200">
    <property type="match status" value="1"/>
</dbReference>
<feature type="region of interest" description="Disordered" evidence="1">
    <location>
        <begin position="1933"/>
        <end position="1965"/>
    </location>
</feature>
<dbReference type="STRING" id="156980.SAMN04489745_0208"/>
<reference evidence="3 4" key="1">
    <citation type="submission" date="2016-10" db="EMBL/GenBank/DDBJ databases">
        <authorList>
            <person name="de Groot N.N."/>
        </authorList>
    </citation>
    <scope>NUCLEOTIDE SEQUENCE [LARGE SCALE GENOMIC DNA]</scope>
    <source>
        <strain evidence="3 4">DSM 10495</strain>
    </source>
</reference>
<feature type="compositionally biased region" description="Gly residues" evidence="1">
    <location>
        <begin position="1940"/>
        <end position="1949"/>
    </location>
</feature>
<protein>
    <submittedName>
        <fullName evidence="3">RHS repeat-associated core domain-containing protein</fullName>
    </submittedName>
</protein>
<dbReference type="EMBL" id="FNSN01000003">
    <property type="protein sequence ID" value="SEB46180.1"/>
    <property type="molecule type" value="Genomic_DNA"/>
</dbReference>
<dbReference type="InterPro" id="IPR006530">
    <property type="entry name" value="YD"/>
</dbReference>
<dbReference type="InterPro" id="IPR037178">
    <property type="entry name" value="ColicinD_C_sf"/>
</dbReference>
<dbReference type="InterPro" id="IPR050708">
    <property type="entry name" value="T6SS_VgrG/RHS"/>
</dbReference>
<dbReference type="Pfam" id="PF11429">
    <property type="entry name" value="Colicin_D"/>
    <property type="match status" value="1"/>
</dbReference>
<accession>A0A1H4JIQ0</accession>
<dbReference type="InterPro" id="IPR031325">
    <property type="entry name" value="RHS_repeat"/>
</dbReference>
<evidence type="ECO:0000313" key="3">
    <source>
        <dbReference type="EMBL" id="SEB46180.1"/>
    </source>
</evidence>
<name>A0A1H4JIQ0_9MICC</name>
<dbReference type="SUPFAM" id="SSF102824">
    <property type="entry name" value="Colicin D/E5 nuclease domain"/>
    <property type="match status" value="1"/>
</dbReference>
<organism evidence="3 4">
    <name type="scientific">Arthrobacter woluwensis</name>
    <dbReference type="NCBI Taxonomy" id="156980"/>
    <lineage>
        <taxon>Bacteria</taxon>
        <taxon>Bacillati</taxon>
        <taxon>Actinomycetota</taxon>
        <taxon>Actinomycetes</taxon>
        <taxon>Micrococcales</taxon>
        <taxon>Micrococcaceae</taxon>
        <taxon>Arthrobacter</taxon>
    </lineage>
</organism>
<dbReference type="InterPro" id="IPR038233">
    <property type="entry name" value="Colicin_D/E5_nuclease"/>
</dbReference>
<proteinExistence type="predicted"/>
<dbReference type="Gene3D" id="2.180.10.10">
    <property type="entry name" value="RHS repeat-associated core"/>
    <property type="match status" value="2"/>
</dbReference>
<keyword evidence="4" id="KW-1185">Reference proteome</keyword>
<dbReference type="PANTHER" id="PTHR32305:SF17">
    <property type="entry name" value="TRNA NUCLEASE WAPA"/>
    <property type="match status" value="1"/>
</dbReference>
<dbReference type="InterPro" id="IPR024440">
    <property type="entry name" value="ColicinD_C"/>
</dbReference>
<evidence type="ECO:0000259" key="2">
    <source>
        <dbReference type="Pfam" id="PF11429"/>
    </source>
</evidence>
<dbReference type="Pfam" id="PF05593">
    <property type="entry name" value="RHS_repeat"/>
    <property type="match status" value="1"/>
</dbReference>
<dbReference type="InterPro" id="IPR022385">
    <property type="entry name" value="Rhs_assc_core"/>
</dbReference>
<dbReference type="GO" id="GO:0004540">
    <property type="term" value="F:RNA nuclease activity"/>
    <property type="evidence" value="ECO:0007669"/>
    <property type="project" value="InterPro"/>
</dbReference>
<evidence type="ECO:0000313" key="4">
    <source>
        <dbReference type="Proteomes" id="UP000182652"/>
    </source>
</evidence>
<sequence>MASGWSVPAEQQIAPIASAPWEARAAEAELPFVQGSAPGSGAKVAGTVTQNDGTVAVRTASLVRPRLATPATNDKGAGDFKSLPGTSSAQWGSASQTGGFTWSYPMPGRGAPSGPTPALGLSYDSTAVDGLTSSTNNQASTVGDGWALTGLGSITQKFMPCMDQKVSKSYDLCGKKGGQAFTISFGGRSGQLVKDSSSGKFVLQNDDNTKIEYLKASGQNGSFDGGYWKLTDTAGTQYFFGRNKLPGWATGKPTTNSVNTVPVGAADSSQPCSAASFGASLCQQAAVWNLDYVVDVNGNSQAVYYTQDTNYYAAQAGTGSRLSYVRSSRPVRIDYGMRAGAELNSNAAPLQYVLAYTGRCTGVDCAKGNDIPTGFACTATGTCDTQSPTFYSDQRLQTVTTKTFVGTAYQDVDRWTLAHSMPDPGDGTKPALWLASVTHAALDTTGGKTAITDAPVVFSGQTLQNRVWVVDGQAPLDRYRISSIKLPTGGVVSVSYLGADCTPSSLPASPETNTRRCYPAYWSPTTPIPQPARMDYFHIYPVAAIGVSAGPGGGLGLLTRYQYLGTPAWKYPSAQYQSGEGGSQLTWSVFAGYGQVKTTTGNNAGTNNPTSTVTYLRGLDGTPSNASGGTRTSSVTTSDGTVITDSPWFAGQAVESQSFLGDTATRLKSTVTVPWASAPTATDAVSGATARHFGVASSTTIQTSGQTAPPVSGKRSRTTTYSHDGYGRTTAVSHGAQTGFSDASCTLTSYADNVGANLLAFPATSTVRAGECVNGGSNGTVLSATRTLYDASTSAEPGSPGYSAPSKGLVTKADTATDADGGTVSQWQQGPVLAYDALGRVVSSTDNSTGNARVTKTAFTPAVGLATTVTDTNPLGWTSSTTFDAARGSTVSTTDVNGGVATSEYDAAGRLLKQWSVMRPKATYPTPDLSVTYSLSQTAPSWIRTDTVNATGATYPGFKIFDGLGRLRQTQRTSPPGGVIAADVFYDTTGQVSRTNNEYLMTGSPSGTLLIPTVAVPSSTTLTYDAAGRPASTSAIAYDNTTLWTTSIAYGGADTTTTTGPTEPGKTPAASASQSISDLGGQVLVNRLFKSTTASGASDDTVYSYDTLGQLTSMKDAAGSTWKWTHDVAGRETSAVDPDTGTVTSSYDASGRLSSTKDALGVVASAEYDSLDRTVRTKVQEPGKDAKTLLEWGYDSVQKGQVTSETRYNGSEYDQPVVTSYAGYNAAGQPSSVTTSVPSGLGSFAGTYTHKLKYELNGKVSSLAMPALGGLPAETIGFGYDGFDNDSSVSSSKGDTIAGDTQYNSLGKVSSFRQSDLNNALSKDPTVGATTTVFTWDAQTGRLAQQESSNLSSKGAVDLGKTMFSYDAGGKLTGRAMSWTGRPNKPADNQCYAYDYADRLASVWTPAASCGAAPAASATSVAGLGGVAPYAQTYTYTDGGDRAQVKRFSASGALASTESYSYEAGTHHLSQVTTTPASGTASSQTFAWDVAGRMTGRAGQTLKYSADGKITATSGTSGSALNPNPNTAGQSPGTSASGDSSRFYTAAGNLIGIKDATGVTLALGITTAFAPVTGEASATRSYSFLGKTVAQRSAKGGVVQYAIVLGDGVGTAQTLVLPSTATAGVTTVARYTDPYGLIRGPTQQAVGTAALTAQPVQPAGSGTNAASQTGFGAAHGYLGKLADTQSSLTQVGARDYDPVLGVFTAPDPVFNATPVSGSSPYAYAGHDPINYSDPSGLLSRYMCDMCGGKGVGEITGVGAGGGISIASGESAAMSRAGASVGVRITAGATAAGLAAGQFAGMLGGGGQSRTSDIWSWFLYGGNPPPITAPSGVPWRGITFTTTSVGSSSSYSGGGGSGYVGGGGWGYPPQYADWGVSSESAQSGGSGSFGGYDPSAAAAAAAAARRAAGLAENARLKAASEAATAKLGKEGLATQAAAGSGSSGGAGGEPPAGTGFSTPDDDDEFSRILGNSARQIQKKFKHAGDFGVSGNFSNASLARFINALEAHLKDPGTMRIDGTYHGESVIHYFNGGTRNNVMIRNNQFLSGWTLSPAQIGNLLEHGGLGGG</sequence>
<evidence type="ECO:0000256" key="1">
    <source>
        <dbReference type="SAM" id="MobiDB-lite"/>
    </source>
</evidence>